<name>A0A1R4ERP5_9MICO</name>
<keyword evidence="2" id="KW-1185">Reference proteome</keyword>
<accession>A0A1R4ERP5</accession>
<reference evidence="1 2" key="1">
    <citation type="submission" date="2017-02" db="EMBL/GenBank/DDBJ databases">
        <authorList>
            <person name="Peterson S.W."/>
        </authorList>
    </citation>
    <scope>NUCLEOTIDE SEQUENCE [LARGE SCALE GENOMIC DNA]</scope>
    <source>
        <strain evidence="1 2">LMG 22410</strain>
    </source>
</reference>
<evidence type="ECO:0000313" key="2">
    <source>
        <dbReference type="Proteomes" id="UP000195787"/>
    </source>
</evidence>
<evidence type="ECO:0000313" key="1">
    <source>
        <dbReference type="EMBL" id="SJM46282.1"/>
    </source>
</evidence>
<proteinExistence type="predicted"/>
<dbReference type="EMBL" id="FUHU01000003">
    <property type="protein sequence ID" value="SJM46282.1"/>
    <property type="molecule type" value="Genomic_DNA"/>
</dbReference>
<evidence type="ECO:0008006" key="3">
    <source>
        <dbReference type="Google" id="ProtNLM"/>
    </source>
</evidence>
<protein>
    <recommendedName>
        <fullName evidence="3">N-acetyltransferase domain-containing protein</fullName>
    </recommendedName>
</protein>
<dbReference type="Proteomes" id="UP000195787">
    <property type="component" value="Unassembled WGS sequence"/>
</dbReference>
<sequence length="238" mass="26068">MHGNAYWLDVAVVPDRRREGLGTTMVHHLASLRHENLPLKNRGFEGDVGLAFADALGARTVQVVPPFTVSVSRRHSLSALGQHWRGSLVSASALSVQDVETANAETYEWTHEHWSPVGPGFASAVNDGLWEDLNIEATVFALDEAGQIAASAMVYAEDERPLIVTETTSREQQLGEAAVAACVHEALSRLAARGVDEIDFDGHVSDPHFMPVLARLSPTGRWFRLFELVPDEAIRRTV</sequence>
<dbReference type="Gene3D" id="3.40.630.30">
    <property type="match status" value="1"/>
</dbReference>
<gene>
    <name evidence="1" type="ORF">CZ674_00405</name>
</gene>
<dbReference type="AlphaFoldDB" id="A0A1R4ERP5"/>
<organism evidence="1 2">
    <name type="scientific">Agrococcus casei LMG 22410</name>
    <dbReference type="NCBI Taxonomy" id="1255656"/>
    <lineage>
        <taxon>Bacteria</taxon>
        <taxon>Bacillati</taxon>
        <taxon>Actinomycetota</taxon>
        <taxon>Actinomycetes</taxon>
        <taxon>Micrococcales</taxon>
        <taxon>Microbacteriaceae</taxon>
        <taxon>Agrococcus</taxon>
    </lineage>
</organism>